<protein>
    <submittedName>
        <fullName evidence="2">Uncharacterized protein</fullName>
    </submittedName>
</protein>
<feature type="chain" id="PRO_5044801156" evidence="1">
    <location>
        <begin position="17"/>
        <end position="261"/>
    </location>
</feature>
<sequence>MRIFLFILSLLIAAYCDTVNEPQSKSNGDDCDLAFPPIAVEHVEQQKKSVPPKKGIIGFVVEGIERSDFGKSLRTSNFQRSRAALGFQNCEDETLAAVGAKSSLIKVFYESQQGPSNYEPEAIRVLCWNKTVGGMENFCACNENGECFVPSAEVPTYVEVQPYCGDDPAAEAEEGGKTCHAYLELYDGHLKSVDNPTVSYWHSFGSGPFGIRSPYMKVSAVSCEGCGRIGHKAAGERNKCRAKFIGDTLDQPMLDEKALFS</sequence>
<evidence type="ECO:0000313" key="3">
    <source>
        <dbReference type="Proteomes" id="UP001620645"/>
    </source>
</evidence>
<accession>A0ABD2JIW0</accession>
<dbReference type="EMBL" id="JBICCN010000142">
    <property type="protein sequence ID" value="KAL3090551.1"/>
    <property type="molecule type" value="Genomic_DNA"/>
</dbReference>
<evidence type="ECO:0000256" key="1">
    <source>
        <dbReference type="SAM" id="SignalP"/>
    </source>
</evidence>
<keyword evidence="3" id="KW-1185">Reference proteome</keyword>
<proteinExistence type="predicted"/>
<dbReference type="AlphaFoldDB" id="A0ABD2JIW0"/>
<reference evidence="2 3" key="1">
    <citation type="submission" date="2024-10" db="EMBL/GenBank/DDBJ databases">
        <authorList>
            <person name="Kim D."/>
        </authorList>
    </citation>
    <scope>NUCLEOTIDE SEQUENCE [LARGE SCALE GENOMIC DNA]</scope>
    <source>
        <strain evidence="2">Taebaek</strain>
    </source>
</reference>
<organism evidence="2 3">
    <name type="scientific">Heterodera schachtii</name>
    <name type="common">Sugarbeet cyst nematode worm</name>
    <name type="synonym">Tylenchus schachtii</name>
    <dbReference type="NCBI Taxonomy" id="97005"/>
    <lineage>
        <taxon>Eukaryota</taxon>
        <taxon>Metazoa</taxon>
        <taxon>Ecdysozoa</taxon>
        <taxon>Nematoda</taxon>
        <taxon>Chromadorea</taxon>
        <taxon>Rhabditida</taxon>
        <taxon>Tylenchina</taxon>
        <taxon>Tylenchomorpha</taxon>
        <taxon>Tylenchoidea</taxon>
        <taxon>Heteroderidae</taxon>
        <taxon>Heteroderinae</taxon>
        <taxon>Heterodera</taxon>
    </lineage>
</organism>
<name>A0ABD2JIW0_HETSC</name>
<gene>
    <name evidence="2" type="ORF">niasHS_005463</name>
</gene>
<evidence type="ECO:0000313" key="2">
    <source>
        <dbReference type="EMBL" id="KAL3090551.1"/>
    </source>
</evidence>
<dbReference type="Proteomes" id="UP001620645">
    <property type="component" value="Unassembled WGS sequence"/>
</dbReference>
<keyword evidence="1" id="KW-0732">Signal</keyword>
<feature type="signal peptide" evidence="1">
    <location>
        <begin position="1"/>
        <end position="16"/>
    </location>
</feature>
<comment type="caution">
    <text evidence="2">The sequence shown here is derived from an EMBL/GenBank/DDBJ whole genome shotgun (WGS) entry which is preliminary data.</text>
</comment>